<protein>
    <recommendedName>
        <fullName evidence="1">Heterokaryon incompatibility domain-containing protein</fullName>
    </recommendedName>
</protein>
<dbReference type="Pfam" id="PF06985">
    <property type="entry name" value="HET"/>
    <property type="match status" value="1"/>
</dbReference>
<sequence length="668" mass="75284">MAVTQGVKTLLRDCNLTRPGARIDDLHLSLSDYGEVLIDELDQPKPRFLGDTPHSHVSMSLYYVKDCGTEDVSDGAVDDGKLDEPIRYGDWHRLKPKSHIGPNGLEFAAQMLQQCHNSHPGCRLIQDAFVPKRLIDVECSAHRTGDIRLIDDAESTLGKGNVEYAALSYCWGEETTQKINLLRRTNESISDMANGIDSSTLPAVFADAVSTTKHLGLRYLWIDAICIAQGNPIEWAIESTKMAQIYSHAVVTIAAAASESANQSLLDTWRYRKWRSGIEVKASDGCGLAFAPKIFVRWDWATLYENGSLFGFPSKEVSAMNSRAWVMQEALLSQRLLTFEHARVVFTCLKGRLLKDSDGEYRNSAVRTCNFEWWSPVRRVGDGTLGLQDCQNVWVNAVEEYSARRLTDYNDRLPAIAGIASMVKSKCVSKANCEYLAGLWKHSFVQELRWYRNSSDDRYVRCGRLQAPSWSWASVPWKVECPFGFMGLRVETELRSWSLTREFGEFGRVGAGLVALEGPHMEATLEFGESEPTLAIPSNHISPFKLGPAYEGGESLVIWDFPTEAMDLCKDSIEAASKNTDGSRSNRGVVYLLRLATRNHDQLQSWYLVLKKKDDILGLYSRIGLWAANCYFEEHTERFAELKMTRESVLKEFDTVQGTWPRKNFVVM</sequence>
<feature type="domain" description="Heterokaryon incompatibility" evidence="1">
    <location>
        <begin position="164"/>
        <end position="329"/>
    </location>
</feature>
<name>A0AA38WZK5_9EURO</name>
<keyword evidence="3" id="KW-1185">Reference proteome</keyword>
<dbReference type="EMBL" id="JAPDRK010000020">
    <property type="protein sequence ID" value="KAJ9604061.1"/>
    <property type="molecule type" value="Genomic_DNA"/>
</dbReference>
<reference evidence="2" key="1">
    <citation type="submission" date="2022-10" db="EMBL/GenBank/DDBJ databases">
        <title>Culturing micro-colonial fungi from biological soil crusts in the Mojave desert and describing Neophaeococcomyces mojavensis, and introducing the new genera and species Taxawa tesnikishii.</title>
        <authorList>
            <person name="Kurbessoian T."/>
            <person name="Stajich J.E."/>
        </authorList>
    </citation>
    <scope>NUCLEOTIDE SEQUENCE</scope>
    <source>
        <strain evidence="2">TK_41</strain>
    </source>
</reference>
<dbReference type="AlphaFoldDB" id="A0AA38WZK5"/>
<accession>A0AA38WZK5</accession>
<dbReference type="PANTHER" id="PTHR33112">
    <property type="entry name" value="DOMAIN PROTEIN, PUTATIVE-RELATED"/>
    <property type="match status" value="1"/>
</dbReference>
<proteinExistence type="predicted"/>
<organism evidence="2 3">
    <name type="scientific">Cladophialophora chaetospira</name>
    <dbReference type="NCBI Taxonomy" id="386627"/>
    <lineage>
        <taxon>Eukaryota</taxon>
        <taxon>Fungi</taxon>
        <taxon>Dikarya</taxon>
        <taxon>Ascomycota</taxon>
        <taxon>Pezizomycotina</taxon>
        <taxon>Eurotiomycetes</taxon>
        <taxon>Chaetothyriomycetidae</taxon>
        <taxon>Chaetothyriales</taxon>
        <taxon>Herpotrichiellaceae</taxon>
        <taxon>Cladophialophora</taxon>
    </lineage>
</organism>
<evidence type="ECO:0000313" key="2">
    <source>
        <dbReference type="EMBL" id="KAJ9604061.1"/>
    </source>
</evidence>
<dbReference type="Proteomes" id="UP001172673">
    <property type="component" value="Unassembled WGS sequence"/>
</dbReference>
<evidence type="ECO:0000313" key="3">
    <source>
        <dbReference type="Proteomes" id="UP001172673"/>
    </source>
</evidence>
<dbReference type="PANTHER" id="PTHR33112:SF10">
    <property type="entry name" value="TOL"/>
    <property type="match status" value="1"/>
</dbReference>
<comment type="caution">
    <text evidence="2">The sequence shown here is derived from an EMBL/GenBank/DDBJ whole genome shotgun (WGS) entry which is preliminary data.</text>
</comment>
<gene>
    <name evidence="2" type="ORF">H2200_011584</name>
</gene>
<evidence type="ECO:0000259" key="1">
    <source>
        <dbReference type="Pfam" id="PF06985"/>
    </source>
</evidence>
<dbReference type="InterPro" id="IPR010730">
    <property type="entry name" value="HET"/>
</dbReference>